<dbReference type="PROSITE" id="PS51217">
    <property type="entry name" value="UVRD_HELICASE_CTER"/>
    <property type="match status" value="1"/>
</dbReference>
<dbReference type="InterPro" id="IPR000212">
    <property type="entry name" value="DNA_helicase_UvrD/REP"/>
</dbReference>
<feature type="domain" description="UvrD-like helicase ATP-binding" evidence="13">
    <location>
        <begin position="19"/>
        <end position="339"/>
    </location>
</feature>
<dbReference type="GO" id="GO:0000725">
    <property type="term" value="P:recombinational repair"/>
    <property type="evidence" value="ECO:0007669"/>
    <property type="project" value="TreeGrafter"/>
</dbReference>
<sequence length="817" mass="91478">MTEQQFPALRREYIEQQFKNLNEQQKQAVFFSDGALLILAGAGSGKTTVLVNRIANLIRFGRAHDSNQIPVGLKPEHVQELTAILQNGGTPSEELERMLAERPVYPYHILAITFTNKAAGELKNRLSAMLGQAGQDVHASTFHSACVRMLRRDADRLGYPKSFTIYDTDDQQRAMKDVYKTLSIDEKFLPLKASLSGIGRMKDKMISPRDALSDAKDVRSTSLARVYEAYQKKLFAAGAMDFDDLIYNTVRLLSEHEDIREFYENRYRYVLVDEYQDTSIAQFQLVYLLAGRHQNVCVVGDDDQSIYRFRGATIENILNFEQHFAGAKVIRLEQNYRSTSNILNAANCVIQNNRARKGKTLWTDNGEGEKIVCMEADNETDEAAQVVAEIGKHVKAGAKLKDHAVLYRMNAQSGPIENYFARAGIPYKIVGGRRFYDRKEVKDILAYMSIVSNRQDDLRLRRIINEPARKIGATTVQNVADIAAQNGVAMLDVMGHPEAYPTVGRSASALSSFYHLVYLKMVEAYETMPLDAFVNAILDITGYRAMLKAAGEEGETRLENIGQLVSSVKTYADQQGKDATLAGFLEEVALISDIDSYDESADVVVLMTMHAAKGLEFEYVFIIGMEEGIFPGEMSRYSQEDMEEERRLCYVGITRAKKELYLCNALSRMIFGQTKRNRPSRFLEEIDSNLLEGRQSSSMKRMNEARMAYAQRQNPISQRMTSLSSGLHAGYVQGGARNYQAGFGRPAPSASTTVSASEQKKQPTAAYQPGDQVEHKVFGKGTVLKVTPVAGDCIVEVQFDTAGIKKTMANYAPMKRL</sequence>
<evidence type="ECO:0000313" key="15">
    <source>
        <dbReference type="EMBL" id="HJB40650.1"/>
    </source>
</evidence>
<reference evidence="15" key="2">
    <citation type="submission" date="2021-04" db="EMBL/GenBank/DDBJ databases">
        <authorList>
            <person name="Gilroy R."/>
        </authorList>
    </citation>
    <scope>NUCLEOTIDE SEQUENCE</scope>
    <source>
        <strain evidence="15">ChiBcec8-14828</strain>
    </source>
</reference>
<dbReference type="InterPro" id="IPR014017">
    <property type="entry name" value="DNA_helicase_UvrD-like_C"/>
</dbReference>
<dbReference type="Pfam" id="PF13361">
    <property type="entry name" value="UvrD_C"/>
    <property type="match status" value="1"/>
</dbReference>
<keyword evidence="4 11" id="KW-0347">Helicase</keyword>
<evidence type="ECO:0000259" key="14">
    <source>
        <dbReference type="PROSITE" id="PS51217"/>
    </source>
</evidence>
<evidence type="ECO:0000256" key="5">
    <source>
        <dbReference type="ARBA" id="ARBA00022840"/>
    </source>
</evidence>
<dbReference type="GO" id="GO:0005524">
    <property type="term" value="F:ATP binding"/>
    <property type="evidence" value="ECO:0007669"/>
    <property type="project" value="UniProtKB-UniRule"/>
</dbReference>
<comment type="catalytic activity">
    <reaction evidence="8">
        <text>Couples ATP hydrolysis with the unwinding of duplex DNA by translocating in the 3'-5' direction.</text>
        <dbReference type="EC" id="5.6.2.4"/>
    </reaction>
</comment>
<dbReference type="GO" id="GO:0016787">
    <property type="term" value="F:hydrolase activity"/>
    <property type="evidence" value="ECO:0007669"/>
    <property type="project" value="UniProtKB-UniRule"/>
</dbReference>
<evidence type="ECO:0000256" key="10">
    <source>
        <dbReference type="ARBA" id="ARBA00048988"/>
    </source>
</evidence>
<dbReference type="InterPro" id="IPR013986">
    <property type="entry name" value="DExx_box_DNA_helicase_dom_sf"/>
</dbReference>
<dbReference type="Pfam" id="PF21196">
    <property type="entry name" value="PcrA_UvrD_tudor"/>
    <property type="match status" value="1"/>
</dbReference>
<dbReference type="Pfam" id="PF00580">
    <property type="entry name" value="UvrD-helicase"/>
    <property type="match status" value="2"/>
</dbReference>
<evidence type="ECO:0000256" key="6">
    <source>
        <dbReference type="ARBA" id="ARBA00023125"/>
    </source>
</evidence>
<dbReference type="GO" id="GO:0043138">
    <property type="term" value="F:3'-5' DNA helicase activity"/>
    <property type="evidence" value="ECO:0007669"/>
    <property type="project" value="UniProtKB-EC"/>
</dbReference>
<feature type="compositionally biased region" description="Low complexity" evidence="12">
    <location>
        <begin position="746"/>
        <end position="757"/>
    </location>
</feature>
<evidence type="ECO:0000256" key="1">
    <source>
        <dbReference type="ARBA" id="ARBA00009922"/>
    </source>
</evidence>
<evidence type="ECO:0000256" key="2">
    <source>
        <dbReference type="ARBA" id="ARBA00022741"/>
    </source>
</evidence>
<dbReference type="PANTHER" id="PTHR11070:SF2">
    <property type="entry name" value="ATP-DEPENDENT DNA HELICASE SRS2"/>
    <property type="match status" value="1"/>
</dbReference>
<feature type="binding site" evidence="11">
    <location>
        <begin position="40"/>
        <end position="47"/>
    </location>
    <ligand>
        <name>ATP</name>
        <dbReference type="ChEBI" id="CHEBI:30616"/>
    </ligand>
</feature>
<name>A0A9D2M384_9FIRM</name>
<feature type="region of interest" description="Disordered" evidence="12">
    <location>
        <begin position="745"/>
        <end position="769"/>
    </location>
</feature>
<accession>A0A9D2M384</accession>
<dbReference type="PROSITE" id="PS51198">
    <property type="entry name" value="UVRD_HELICASE_ATP_BIND"/>
    <property type="match status" value="1"/>
</dbReference>
<keyword evidence="2 11" id="KW-0547">Nucleotide-binding</keyword>
<evidence type="ECO:0000256" key="9">
    <source>
        <dbReference type="ARBA" id="ARBA00034808"/>
    </source>
</evidence>
<dbReference type="CDD" id="cd17932">
    <property type="entry name" value="DEXQc_UvrD"/>
    <property type="match status" value="1"/>
</dbReference>
<comment type="similarity">
    <text evidence="1">Belongs to the helicase family. UvrD subfamily.</text>
</comment>
<keyword evidence="5 11" id="KW-0067">ATP-binding</keyword>
<dbReference type="FunFam" id="1.10.486.10:FF:000003">
    <property type="entry name" value="ATP-dependent DNA helicase"/>
    <property type="match status" value="1"/>
</dbReference>
<dbReference type="GO" id="GO:0033202">
    <property type="term" value="C:DNA helicase complex"/>
    <property type="evidence" value="ECO:0007669"/>
    <property type="project" value="TreeGrafter"/>
</dbReference>
<keyword evidence="6" id="KW-0238">DNA-binding</keyword>
<dbReference type="Gene3D" id="3.40.50.300">
    <property type="entry name" value="P-loop containing nucleotide triphosphate hydrolases"/>
    <property type="match status" value="3"/>
</dbReference>
<evidence type="ECO:0000259" key="13">
    <source>
        <dbReference type="PROSITE" id="PS51198"/>
    </source>
</evidence>
<dbReference type="Proteomes" id="UP000824209">
    <property type="component" value="Unassembled WGS sequence"/>
</dbReference>
<dbReference type="InterPro" id="IPR027417">
    <property type="entry name" value="P-loop_NTPase"/>
</dbReference>
<keyword evidence="3 11" id="KW-0378">Hydrolase</keyword>
<gene>
    <name evidence="15" type="ORF">H9943_09680</name>
</gene>
<proteinExistence type="inferred from homology"/>
<evidence type="ECO:0000256" key="7">
    <source>
        <dbReference type="ARBA" id="ARBA00023235"/>
    </source>
</evidence>
<dbReference type="Gene3D" id="1.10.486.10">
    <property type="entry name" value="PCRA, domain 4"/>
    <property type="match status" value="1"/>
</dbReference>
<feature type="domain" description="UvrD-like helicase C-terminal" evidence="14">
    <location>
        <begin position="340"/>
        <end position="614"/>
    </location>
</feature>
<reference evidence="15" key="1">
    <citation type="journal article" date="2021" name="PeerJ">
        <title>Extensive microbial diversity within the chicken gut microbiome revealed by metagenomics and culture.</title>
        <authorList>
            <person name="Gilroy R."/>
            <person name="Ravi A."/>
            <person name="Getino M."/>
            <person name="Pursley I."/>
            <person name="Horton D.L."/>
            <person name="Alikhan N.F."/>
            <person name="Baker D."/>
            <person name="Gharbi K."/>
            <person name="Hall N."/>
            <person name="Watson M."/>
            <person name="Adriaenssens E.M."/>
            <person name="Foster-Nyarko E."/>
            <person name="Jarju S."/>
            <person name="Secka A."/>
            <person name="Antonio M."/>
            <person name="Oren A."/>
            <person name="Chaudhuri R.R."/>
            <person name="La Ragione R."/>
            <person name="Hildebrand F."/>
            <person name="Pallen M.J."/>
        </authorList>
    </citation>
    <scope>NUCLEOTIDE SEQUENCE</scope>
    <source>
        <strain evidence="15">ChiBcec8-14828</strain>
    </source>
</reference>
<dbReference type="GO" id="GO:0005829">
    <property type="term" value="C:cytosol"/>
    <property type="evidence" value="ECO:0007669"/>
    <property type="project" value="TreeGrafter"/>
</dbReference>
<dbReference type="CDD" id="cd18807">
    <property type="entry name" value="SF1_C_UvrD"/>
    <property type="match status" value="1"/>
</dbReference>
<comment type="caution">
    <text evidence="15">The sequence shown here is derived from an EMBL/GenBank/DDBJ whole genome shotgun (WGS) entry which is preliminary data.</text>
</comment>
<evidence type="ECO:0000256" key="8">
    <source>
        <dbReference type="ARBA" id="ARBA00034617"/>
    </source>
</evidence>
<evidence type="ECO:0000256" key="4">
    <source>
        <dbReference type="ARBA" id="ARBA00022806"/>
    </source>
</evidence>
<dbReference type="GO" id="GO:0003677">
    <property type="term" value="F:DNA binding"/>
    <property type="evidence" value="ECO:0007669"/>
    <property type="project" value="UniProtKB-KW"/>
</dbReference>
<dbReference type="PANTHER" id="PTHR11070">
    <property type="entry name" value="UVRD / RECB / PCRA DNA HELICASE FAMILY MEMBER"/>
    <property type="match status" value="1"/>
</dbReference>
<evidence type="ECO:0000256" key="12">
    <source>
        <dbReference type="SAM" id="MobiDB-lite"/>
    </source>
</evidence>
<evidence type="ECO:0000313" key="16">
    <source>
        <dbReference type="Proteomes" id="UP000824209"/>
    </source>
</evidence>
<keyword evidence="7" id="KW-0413">Isomerase</keyword>
<dbReference type="Gene3D" id="1.10.10.160">
    <property type="match status" value="1"/>
</dbReference>
<comment type="catalytic activity">
    <reaction evidence="10">
        <text>ATP + H2O = ADP + phosphate + H(+)</text>
        <dbReference type="Rhea" id="RHEA:13065"/>
        <dbReference type="ChEBI" id="CHEBI:15377"/>
        <dbReference type="ChEBI" id="CHEBI:15378"/>
        <dbReference type="ChEBI" id="CHEBI:30616"/>
        <dbReference type="ChEBI" id="CHEBI:43474"/>
        <dbReference type="ChEBI" id="CHEBI:456216"/>
        <dbReference type="EC" id="5.6.2.4"/>
    </reaction>
</comment>
<dbReference type="SUPFAM" id="SSF52540">
    <property type="entry name" value="P-loop containing nucleoside triphosphate hydrolases"/>
    <property type="match status" value="1"/>
</dbReference>
<dbReference type="InterPro" id="IPR014016">
    <property type="entry name" value="UvrD-like_ATP-bd"/>
</dbReference>
<dbReference type="EMBL" id="DWYA01000087">
    <property type="protein sequence ID" value="HJB40650.1"/>
    <property type="molecule type" value="Genomic_DNA"/>
</dbReference>
<organism evidence="15 16">
    <name type="scientific">Candidatus Ruthenibacterium avium</name>
    <dbReference type="NCBI Taxonomy" id="2838751"/>
    <lineage>
        <taxon>Bacteria</taxon>
        <taxon>Bacillati</taxon>
        <taxon>Bacillota</taxon>
        <taxon>Clostridia</taxon>
        <taxon>Eubacteriales</taxon>
        <taxon>Oscillospiraceae</taxon>
        <taxon>Ruthenibacterium</taxon>
    </lineage>
</organism>
<evidence type="ECO:0000256" key="3">
    <source>
        <dbReference type="ARBA" id="ARBA00022801"/>
    </source>
</evidence>
<dbReference type="EC" id="5.6.2.4" evidence="9"/>
<evidence type="ECO:0000256" key="11">
    <source>
        <dbReference type="PROSITE-ProRule" id="PRU00560"/>
    </source>
</evidence>
<dbReference type="AlphaFoldDB" id="A0A9D2M384"/>
<protein>
    <recommendedName>
        <fullName evidence="9">DNA 3'-5' helicase</fullName>
        <ecNumber evidence="9">5.6.2.4</ecNumber>
    </recommendedName>
</protein>